<sequence>MAPLTLDATELAGDRSEAAEEEFVLDMRVRGWPVAREGAQKLRRRHSQMSLE</sequence>
<dbReference type="RefSeq" id="WP_345025166.1">
    <property type="nucleotide sequence ID" value="NZ_BAABDO010000168.1"/>
</dbReference>
<dbReference type="Proteomes" id="UP001500266">
    <property type="component" value="Unassembled WGS sequence"/>
</dbReference>
<dbReference type="EMBL" id="BAABDO010000168">
    <property type="protein sequence ID" value="GAA4158238.1"/>
    <property type="molecule type" value="Genomic_DNA"/>
</dbReference>
<reference evidence="2" key="1">
    <citation type="journal article" date="2019" name="Int. J. Syst. Evol. Microbiol.">
        <title>The Global Catalogue of Microorganisms (GCM) 10K type strain sequencing project: providing services to taxonomists for standard genome sequencing and annotation.</title>
        <authorList>
            <consortium name="The Broad Institute Genomics Platform"/>
            <consortium name="The Broad Institute Genome Sequencing Center for Infectious Disease"/>
            <person name="Wu L."/>
            <person name="Ma J."/>
        </authorList>
    </citation>
    <scope>NUCLEOTIDE SEQUENCE [LARGE SCALE GENOMIC DNA]</scope>
    <source>
        <strain evidence="2">JCM 17316</strain>
    </source>
</reference>
<organism evidence="1 2">
    <name type="scientific">Actinomadura keratinilytica</name>
    <dbReference type="NCBI Taxonomy" id="547461"/>
    <lineage>
        <taxon>Bacteria</taxon>
        <taxon>Bacillati</taxon>
        <taxon>Actinomycetota</taxon>
        <taxon>Actinomycetes</taxon>
        <taxon>Streptosporangiales</taxon>
        <taxon>Thermomonosporaceae</taxon>
        <taxon>Actinomadura</taxon>
    </lineage>
</organism>
<proteinExistence type="predicted"/>
<evidence type="ECO:0000313" key="2">
    <source>
        <dbReference type="Proteomes" id="UP001500266"/>
    </source>
</evidence>
<comment type="caution">
    <text evidence="1">The sequence shown here is derived from an EMBL/GenBank/DDBJ whole genome shotgun (WGS) entry which is preliminary data.</text>
</comment>
<keyword evidence="2" id="KW-1185">Reference proteome</keyword>
<name>A0ABP7ZHM7_9ACTN</name>
<protein>
    <submittedName>
        <fullName evidence="1">Uncharacterized protein</fullName>
    </submittedName>
</protein>
<evidence type="ECO:0000313" key="1">
    <source>
        <dbReference type="EMBL" id="GAA4158238.1"/>
    </source>
</evidence>
<accession>A0ABP7ZHM7</accession>
<gene>
    <name evidence="1" type="ORF">GCM10022416_60190</name>
</gene>